<dbReference type="InterPro" id="IPR036412">
    <property type="entry name" value="HAD-like_sf"/>
</dbReference>
<organism evidence="1 2">
    <name type="scientific">Enorma phocaeensis</name>
    <dbReference type="NCBI Taxonomy" id="1871019"/>
    <lineage>
        <taxon>Bacteria</taxon>
        <taxon>Bacillati</taxon>
        <taxon>Actinomycetota</taxon>
        <taxon>Coriobacteriia</taxon>
        <taxon>Coriobacteriales</taxon>
        <taxon>Coriobacteriaceae</taxon>
        <taxon>Enorma</taxon>
    </lineage>
</organism>
<dbReference type="RefSeq" id="WP_289545024.1">
    <property type="nucleotide sequence ID" value="NZ_JAUDDZ010000005.1"/>
</dbReference>
<keyword evidence="1" id="KW-0378">Hydrolase</keyword>
<proteinExistence type="predicted"/>
<dbReference type="EC" id="3.1.3.-" evidence="1"/>
<gene>
    <name evidence="1" type="ORF">QUW28_05365</name>
</gene>
<protein>
    <submittedName>
        <fullName evidence="1">HAD family hydrolase</fullName>
        <ecNumber evidence="1">3.1.3.-</ecNumber>
    </submittedName>
</protein>
<sequence>MARPKVKLVLSDIDGTLLPKGEPCISERCAEAFRAANAAGIVCGVATGRGRAQVAPIFRGDESFTETAIATNGLQVYLRGEKLCEKRISHENLKSMLDAITKCPGAGLLCFEDTTPMILAGTREDLAEIMPSYASVAVEIDEIPAQGVSKANCFLNTDDAGTVEFVRYLNEHVDDIDFDTPMRGYTNTMPAGWNKGEAVKLLCEHVGCGLDEVVVFGDANNDLTMFASVPNSVAVAGATPEAASAARWHIGRCEDDAVASAIEALAAGEWPFSA</sequence>
<dbReference type="SUPFAM" id="SSF56784">
    <property type="entry name" value="HAD-like"/>
    <property type="match status" value="1"/>
</dbReference>
<evidence type="ECO:0000313" key="2">
    <source>
        <dbReference type="Proteomes" id="UP001529421"/>
    </source>
</evidence>
<dbReference type="InterPro" id="IPR023214">
    <property type="entry name" value="HAD_sf"/>
</dbReference>
<dbReference type="EMBL" id="JAUDDZ010000005">
    <property type="protein sequence ID" value="MDM8274929.1"/>
    <property type="molecule type" value="Genomic_DNA"/>
</dbReference>
<dbReference type="Pfam" id="PF08282">
    <property type="entry name" value="Hydrolase_3"/>
    <property type="match status" value="1"/>
</dbReference>
<dbReference type="Gene3D" id="3.40.50.1000">
    <property type="entry name" value="HAD superfamily/HAD-like"/>
    <property type="match status" value="1"/>
</dbReference>
<evidence type="ECO:0000313" key="1">
    <source>
        <dbReference type="EMBL" id="MDM8274929.1"/>
    </source>
</evidence>
<accession>A0ABT7V8V6</accession>
<dbReference type="NCBIfam" id="TIGR01484">
    <property type="entry name" value="HAD-SF-IIB"/>
    <property type="match status" value="1"/>
</dbReference>
<name>A0ABT7V8V6_9ACTN</name>
<keyword evidence="2" id="KW-1185">Reference proteome</keyword>
<dbReference type="InterPro" id="IPR006379">
    <property type="entry name" value="HAD-SF_hydro_IIB"/>
</dbReference>
<dbReference type="Proteomes" id="UP001529421">
    <property type="component" value="Unassembled WGS sequence"/>
</dbReference>
<dbReference type="Gene3D" id="3.30.1240.10">
    <property type="match status" value="1"/>
</dbReference>
<dbReference type="PANTHER" id="PTHR10000:SF8">
    <property type="entry name" value="HAD SUPERFAMILY HYDROLASE-LIKE, TYPE 3"/>
    <property type="match status" value="1"/>
</dbReference>
<comment type="caution">
    <text evidence="1">The sequence shown here is derived from an EMBL/GenBank/DDBJ whole genome shotgun (WGS) entry which is preliminary data.</text>
</comment>
<reference evidence="2" key="1">
    <citation type="submission" date="2023-06" db="EMBL/GenBank/DDBJ databases">
        <title>Identification and characterization of horizontal gene transfer across gut microbiota members of farm animals based on homology search.</title>
        <authorList>
            <person name="Zeman M."/>
            <person name="Kubasova T."/>
            <person name="Jahodarova E."/>
            <person name="Nykrynova M."/>
            <person name="Rychlik I."/>
        </authorList>
    </citation>
    <scope>NUCLEOTIDE SEQUENCE [LARGE SCALE GENOMIC DNA]</scope>
    <source>
        <strain evidence="2">154_Feed</strain>
    </source>
</reference>
<dbReference type="GO" id="GO:0016787">
    <property type="term" value="F:hydrolase activity"/>
    <property type="evidence" value="ECO:0007669"/>
    <property type="project" value="UniProtKB-KW"/>
</dbReference>
<dbReference type="PANTHER" id="PTHR10000">
    <property type="entry name" value="PHOSPHOSERINE PHOSPHATASE"/>
    <property type="match status" value="1"/>
</dbReference>